<proteinExistence type="predicted"/>
<dbReference type="AlphaFoldDB" id="A0A517QMV7"/>
<evidence type="ECO:0000313" key="1">
    <source>
        <dbReference type="EMBL" id="QDT32935.1"/>
    </source>
</evidence>
<gene>
    <name evidence="1" type="ORF">Mal48_21840</name>
</gene>
<dbReference type="KEGG" id="tpol:Mal48_21840"/>
<evidence type="ECO:0000313" key="2">
    <source>
        <dbReference type="Proteomes" id="UP000315724"/>
    </source>
</evidence>
<dbReference type="Proteomes" id="UP000315724">
    <property type="component" value="Chromosome"/>
</dbReference>
<reference evidence="1 2" key="1">
    <citation type="submission" date="2019-02" db="EMBL/GenBank/DDBJ databases">
        <title>Deep-cultivation of Planctomycetes and their phenomic and genomic characterization uncovers novel biology.</title>
        <authorList>
            <person name="Wiegand S."/>
            <person name="Jogler M."/>
            <person name="Boedeker C."/>
            <person name="Pinto D."/>
            <person name="Vollmers J."/>
            <person name="Rivas-Marin E."/>
            <person name="Kohn T."/>
            <person name="Peeters S.H."/>
            <person name="Heuer A."/>
            <person name="Rast P."/>
            <person name="Oberbeckmann S."/>
            <person name="Bunk B."/>
            <person name="Jeske O."/>
            <person name="Meyerdierks A."/>
            <person name="Storesund J.E."/>
            <person name="Kallscheuer N."/>
            <person name="Luecker S."/>
            <person name="Lage O.M."/>
            <person name="Pohl T."/>
            <person name="Merkel B.J."/>
            <person name="Hornburger P."/>
            <person name="Mueller R.-W."/>
            <person name="Bruemmer F."/>
            <person name="Labrenz M."/>
            <person name="Spormann A.M."/>
            <person name="Op den Camp H."/>
            <person name="Overmann J."/>
            <person name="Amann R."/>
            <person name="Jetten M.S.M."/>
            <person name="Mascher T."/>
            <person name="Medema M.H."/>
            <person name="Devos D.P."/>
            <person name="Kaster A.-K."/>
            <person name="Ovreas L."/>
            <person name="Rohde M."/>
            <person name="Galperin M.Y."/>
            <person name="Jogler C."/>
        </authorList>
    </citation>
    <scope>NUCLEOTIDE SEQUENCE [LARGE SCALE GENOMIC DNA]</scope>
    <source>
        <strain evidence="1 2">Mal48</strain>
    </source>
</reference>
<dbReference type="EMBL" id="CP036267">
    <property type="protein sequence ID" value="QDT32935.1"/>
    <property type="molecule type" value="Genomic_DNA"/>
</dbReference>
<dbReference type="RefSeq" id="WP_145198575.1">
    <property type="nucleotide sequence ID" value="NZ_CP036267.1"/>
</dbReference>
<dbReference type="OrthoDB" id="268392at2"/>
<organism evidence="1 2">
    <name type="scientific">Thalassoglobus polymorphus</name>
    <dbReference type="NCBI Taxonomy" id="2527994"/>
    <lineage>
        <taxon>Bacteria</taxon>
        <taxon>Pseudomonadati</taxon>
        <taxon>Planctomycetota</taxon>
        <taxon>Planctomycetia</taxon>
        <taxon>Planctomycetales</taxon>
        <taxon>Planctomycetaceae</taxon>
        <taxon>Thalassoglobus</taxon>
    </lineage>
</organism>
<accession>A0A517QMV7</accession>
<sequence length="111" mass="12755">MVTYIEISQALDELIEDLQLSTGLHGAAIDPFDLAESLRNSVLVDRIPPSPFIGELGHRDVVSILKQQRRWFSKSERTLIDDFNSYLKLKLQERGKTIITRTLVEGRRVFE</sequence>
<name>A0A517QMV7_9PLAN</name>
<protein>
    <submittedName>
        <fullName evidence="1">Uncharacterized protein</fullName>
    </submittedName>
</protein>
<keyword evidence="2" id="KW-1185">Reference proteome</keyword>